<evidence type="ECO:0000313" key="10">
    <source>
        <dbReference type="Proteomes" id="UP001165740"/>
    </source>
</evidence>
<evidence type="ECO:0000313" key="11">
    <source>
        <dbReference type="RefSeq" id="XP_055896045.1"/>
    </source>
</evidence>
<evidence type="ECO:0000256" key="7">
    <source>
        <dbReference type="SAM" id="Phobius"/>
    </source>
</evidence>
<dbReference type="OMA" id="LGHFVHH"/>
<evidence type="ECO:0000256" key="1">
    <source>
        <dbReference type="ARBA" id="ARBA00001947"/>
    </source>
</evidence>
<dbReference type="RefSeq" id="XP_055896045.1">
    <property type="nucleotide sequence ID" value="XM_056040070.1"/>
</dbReference>
<dbReference type="Proteomes" id="UP001165740">
    <property type="component" value="Chromosome 9"/>
</dbReference>
<keyword evidence="7" id="KW-1133">Transmembrane helix</keyword>
<dbReference type="InterPro" id="IPR024079">
    <property type="entry name" value="MetalloPept_cat_dom_sf"/>
</dbReference>
<keyword evidence="3" id="KW-0479">Metal-binding</keyword>
<dbReference type="GeneID" id="106073754"/>
<dbReference type="Gene3D" id="3.40.390.10">
    <property type="entry name" value="Collagenase (Catalytic Domain)"/>
    <property type="match status" value="1"/>
</dbReference>
<keyword evidence="5" id="KW-0862">Zinc</keyword>
<dbReference type="InterPro" id="IPR008753">
    <property type="entry name" value="Peptidase_M13_N"/>
</dbReference>
<dbReference type="PROSITE" id="PS51885">
    <property type="entry name" value="NEPRILYSIN"/>
    <property type="match status" value="1"/>
</dbReference>
<proteinExistence type="predicted"/>
<keyword evidence="6" id="KW-0482">Metalloprotease</keyword>
<dbReference type="PANTHER" id="PTHR11733">
    <property type="entry name" value="ZINC METALLOPROTEASE FAMILY M13 NEPRILYSIN-RELATED"/>
    <property type="match status" value="1"/>
</dbReference>
<dbReference type="Pfam" id="PF05649">
    <property type="entry name" value="Peptidase_M13_N"/>
    <property type="match status" value="1"/>
</dbReference>
<comment type="cofactor">
    <cofactor evidence="1">
        <name>Zn(2+)</name>
        <dbReference type="ChEBI" id="CHEBI:29105"/>
    </cofactor>
</comment>
<feature type="domain" description="Peptidase M13 C-terminal" evidence="8">
    <location>
        <begin position="567"/>
        <end position="777"/>
    </location>
</feature>
<evidence type="ECO:0000259" key="9">
    <source>
        <dbReference type="Pfam" id="PF05649"/>
    </source>
</evidence>
<reference evidence="11 12" key="1">
    <citation type="submission" date="2025-04" db="UniProtKB">
        <authorList>
            <consortium name="RefSeq"/>
        </authorList>
    </citation>
    <scope>IDENTIFICATION</scope>
</reference>
<feature type="transmembrane region" description="Helical" evidence="7">
    <location>
        <begin position="29"/>
        <end position="49"/>
    </location>
</feature>
<sequence>MADEFKNYDKFPILDAIKSRWLRFTLKDMIFPAVIVVLVLICVLFAGLFGKTKNDLTEVTSASSSALLGGGLCTEVGCMETAARAMEYRNTSVDPCEDFFEYACGNYLEARTFKLNNVYYNVLGDMYQENKDKLIDLMERPISQMHDYAAERKVKQFFQACNDMFSRDKKKGLPILNKVLPELGGWKVLGTWQNNTWDFNTVLKKVQTDFWVDALYRVSVETDWYDTQKRAILLAPGGLGNWMYWTWYVNPRFEKNRQDYKKFIRRVGSLLARDAVEMKVVPSSIESLDTLLDEFVNDSFAIESKMAQIIADSDYTEDRYAEANKPTLAQLTTDTNNVIDWTQQLAYMFSYVRISGSTKVVLTHTDYFQNISNMISSLAAADKNRMLHNYLIWRVVENYISELSWDYIHANREVFVDLYKRESFLGLFRYCFAVTTRYMGDALGSLYINHYFSKESRETVHDITDNIRQALKEQLEKTPWMDGPTKQYARERLDKVILKMGYPDWMDNVGNVDQMYNGLSVNLTDHFTNMLSGNQFHRNLMNEDLNKASGDREEWTIPIYSTTMYVYLDMNEISAPAGILQFPVYSKKQPHSATFGSFGSVLARFFHHVIDEWGRKFDKGGNYMGRDQTWWSNKSVESYEPVRKCVENVYNVTKTYRLPDGTTKDVRLRAKNFVPFAISWTNGVRLALIGYRDWMKNLGIAEKLVPGLGLTNEQTLFLAHAQTFCYDKTSSWYVNSIISGWPTNDVKINMALGQLPEFSEAFKCKKGSQMYHEERCDYY</sequence>
<dbReference type="Pfam" id="PF01431">
    <property type="entry name" value="Peptidase_M13"/>
    <property type="match status" value="1"/>
</dbReference>
<evidence type="ECO:0000313" key="12">
    <source>
        <dbReference type="RefSeq" id="XP_055896047.1"/>
    </source>
</evidence>
<keyword evidence="2" id="KW-0645">Protease</keyword>
<dbReference type="GO" id="GO:0005886">
    <property type="term" value="C:plasma membrane"/>
    <property type="evidence" value="ECO:0007669"/>
    <property type="project" value="TreeGrafter"/>
</dbReference>
<dbReference type="GO" id="GO:0016485">
    <property type="term" value="P:protein processing"/>
    <property type="evidence" value="ECO:0007669"/>
    <property type="project" value="TreeGrafter"/>
</dbReference>
<dbReference type="InterPro" id="IPR042089">
    <property type="entry name" value="Peptidase_M13_dom_2"/>
</dbReference>
<evidence type="ECO:0000259" key="8">
    <source>
        <dbReference type="Pfam" id="PF01431"/>
    </source>
</evidence>
<dbReference type="AlphaFoldDB" id="A0A9W3B923"/>
<dbReference type="CDD" id="cd08662">
    <property type="entry name" value="M13"/>
    <property type="match status" value="1"/>
</dbReference>
<keyword evidence="4" id="KW-0378">Hydrolase</keyword>
<dbReference type="InterPro" id="IPR018497">
    <property type="entry name" value="Peptidase_M13_C"/>
</dbReference>
<name>A0A9W3B923_BIOGL</name>
<organism evidence="10 12">
    <name type="scientific">Biomphalaria glabrata</name>
    <name type="common">Bloodfluke planorb</name>
    <name type="synonym">Freshwater snail</name>
    <dbReference type="NCBI Taxonomy" id="6526"/>
    <lineage>
        <taxon>Eukaryota</taxon>
        <taxon>Metazoa</taxon>
        <taxon>Spiralia</taxon>
        <taxon>Lophotrochozoa</taxon>
        <taxon>Mollusca</taxon>
        <taxon>Gastropoda</taxon>
        <taxon>Heterobranchia</taxon>
        <taxon>Euthyneura</taxon>
        <taxon>Panpulmonata</taxon>
        <taxon>Hygrophila</taxon>
        <taxon>Lymnaeoidea</taxon>
        <taxon>Planorbidae</taxon>
        <taxon>Biomphalaria</taxon>
    </lineage>
</organism>
<dbReference type="GO" id="GO:0004222">
    <property type="term" value="F:metalloendopeptidase activity"/>
    <property type="evidence" value="ECO:0007669"/>
    <property type="project" value="InterPro"/>
</dbReference>
<evidence type="ECO:0000256" key="2">
    <source>
        <dbReference type="ARBA" id="ARBA00022670"/>
    </source>
</evidence>
<keyword evidence="7" id="KW-0812">Transmembrane</keyword>
<dbReference type="InterPro" id="IPR000718">
    <property type="entry name" value="Peptidase_M13"/>
</dbReference>
<dbReference type="RefSeq" id="XP_055896047.1">
    <property type="nucleotide sequence ID" value="XM_056040072.1"/>
</dbReference>
<keyword evidence="7" id="KW-0472">Membrane</keyword>
<keyword evidence="10" id="KW-1185">Reference proteome</keyword>
<dbReference type="SUPFAM" id="SSF55486">
    <property type="entry name" value="Metalloproteases ('zincins'), catalytic domain"/>
    <property type="match status" value="1"/>
</dbReference>
<dbReference type="GO" id="GO:0046872">
    <property type="term" value="F:metal ion binding"/>
    <property type="evidence" value="ECO:0007669"/>
    <property type="project" value="UniProtKB-KW"/>
</dbReference>
<evidence type="ECO:0000256" key="3">
    <source>
        <dbReference type="ARBA" id="ARBA00022723"/>
    </source>
</evidence>
<accession>A0A9W3B923</accession>
<protein>
    <submittedName>
        <fullName evidence="11 12">Endothelin-converting enzyme-like 1</fullName>
    </submittedName>
</protein>
<dbReference type="Gene3D" id="1.10.1380.10">
    <property type="entry name" value="Neutral endopeptidase , domain2"/>
    <property type="match status" value="1"/>
</dbReference>
<evidence type="ECO:0000256" key="4">
    <source>
        <dbReference type="ARBA" id="ARBA00022801"/>
    </source>
</evidence>
<evidence type="ECO:0000256" key="5">
    <source>
        <dbReference type="ARBA" id="ARBA00022833"/>
    </source>
</evidence>
<dbReference type="OrthoDB" id="6475849at2759"/>
<evidence type="ECO:0000256" key="6">
    <source>
        <dbReference type="ARBA" id="ARBA00023049"/>
    </source>
</evidence>
<feature type="domain" description="Peptidase M13 N-terminal" evidence="9">
    <location>
        <begin position="95"/>
        <end position="503"/>
    </location>
</feature>
<dbReference type="PANTHER" id="PTHR11733:SF195">
    <property type="entry name" value="ENDOTHELIN-CONVERTING ENZYME-LIKE 1"/>
    <property type="match status" value="1"/>
</dbReference>
<gene>
    <name evidence="11 12" type="primary">LOC106073754</name>
</gene>